<feature type="compositionally biased region" description="Basic and acidic residues" evidence="7">
    <location>
        <begin position="332"/>
        <end position="348"/>
    </location>
</feature>
<feature type="compositionally biased region" description="Basic and acidic residues" evidence="7">
    <location>
        <begin position="410"/>
        <end position="425"/>
    </location>
</feature>
<feature type="region of interest" description="Disordered" evidence="7">
    <location>
        <begin position="78"/>
        <end position="454"/>
    </location>
</feature>
<feature type="transmembrane region" description="Helical" evidence="8">
    <location>
        <begin position="896"/>
        <end position="921"/>
    </location>
</feature>
<feature type="transmembrane region" description="Helical" evidence="8">
    <location>
        <begin position="839"/>
        <end position="857"/>
    </location>
</feature>
<feature type="compositionally biased region" description="Low complexity" evidence="7">
    <location>
        <begin position="371"/>
        <end position="385"/>
    </location>
</feature>
<evidence type="ECO:0000256" key="2">
    <source>
        <dbReference type="ARBA" id="ARBA00007430"/>
    </source>
</evidence>
<keyword evidence="4 8" id="KW-0812">Transmembrane</keyword>
<protein>
    <submittedName>
        <fullName evidence="9">Lipopolysaccharide biosynthesis protein</fullName>
    </submittedName>
</protein>
<evidence type="ECO:0000256" key="6">
    <source>
        <dbReference type="ARBA" id="ARBA00023136"/>
    </source>
</evidence>
<reference evidence="10" key="1">
    <citation type="submission" date="2018-09" db="EMBL/GenBank/DDBJ databases">
        <authorList>
            <person name="Kim I."/>
        </authorList>
    </citation>
    <scope>NUCLEOTIDE SEQUENCE [LARGE SCALE GENOMIC DNA]</scope>
    <source>
        <strain evidence="10">DD4a</strain>
    </source>
</reference>
<evidence type="ECO:0000256" key="1">
    <source>
        <dbReference type="ARBA" id="ARBA00004651"/>
    </source>
</evidence>
<keyword evidence="5 8" id="KW-1133">Transmembrane helix</keyword>
<feature type="transmembrane region" description="Helical" evidence="8">
    <location>
        <begin position="812"/>
        <end position="833"/>
    </location>
</feature>
<dbReference type="AlphaFoldDB" id="A0A3A1U264"/>
<comment type="similarity">
    <text evidence="2">Belongs to the polysaccharide synthase family.</text>
</comment>
<dbReference type="Proteomes" id="UP000265742">
    <property type="component" value="Unassembled WGS sequence"/>
</dbReference>
<evidence type="ECO:0000256" key="5">
    <source>
        <dbReference type="ARBA" id="ARBA00022989"/>
    </source>
</evidence>
<feature type="compositionally biased region" description="Low complexity" evidence="7">
    <location>
        <begin position="426"/>
        <end position="437"/>
    </location>
</feature>
<dbReference type="PANTHER" id="PTHR30250">
    <property type="entry name" value="PST FAMILY PREDICTED COLANIC ACID TRANSPORTER"/>
    <property type="match status" value="1"/>
</dbReference>
<evidence type="ECO:0000313" key="9">
    <source>
        <dbReference type="EMBL" id="RIX26687.1"/>
    </source>
</evidence>
<evidence type="ECO:0000256" key="7">
    <source>
        <dbReference type="SAM" id="MobiDB-lite"/>
    </source>
</evidence>
<evidence type="ECO:0000256" key="3">
    <source>
        <dbReference type="ARBA" id="ARBA00022475"/>
    </source>
</evidence>
<keyword evidence="3" id="KW-1003">Cell membrane</keyword>
<feature type="compositionally biased region" description="Basic residues" evidence="7">
    <location>
        <begin position="11"/>
        <end position="20"/>
    </location>
</feature>
<feature type="transmembrane region" description="Helical" evidence="8">
    <location>
        <begin position="569"/>
        <end position="586"/>
    </location>
</feature>
<dbReference type="EMBL" id="QXTG01000003">
    <property type="protein sequence ID" value="RIX26687.1"/>
    <property type="molecule type" value="Genomic_DNA"/>
</dbReference>
<keyword evidence="6 8" id="KW-0472">Membrane</keyword>
<feature type="transmembrane region" description="Helical" evidence="8">
    <location>
        <begin position="627"/>
        <end position="648"/>
    </location>
</feature>
<feature type="transmembrane region" description="Helical" evidence="8">
    <location>
        <begin position="869"/>
        <end position="890"/>
    </location>
</feature>
<evidence type="ECO:0000256" key="8">
    <source>
        <dbReference type="SAM" id="Phobius"/>
    </source>
</evidence>
<sequence>MPRAGACTGTARRRARPRCSARHDRPGDRRAGRRPGGAPRPRRAPGRGARRVRHRVLLPLPDRARDVARDLRRPRAVGVRARRARASQGRAGGARRLDRVARRPARRRLRPQHAARGAARGARRAARGLRAVRCRAARGRRGRRPPRAERAGPLGGDLRPRHGGAVCARGGPRAPHRPAALPRQRRQHQLRVHAAGPGRGPDRQRRAPRHRRRGSPAGARAAARDDRRDRARRPAPPGEADRGRSAPRRHLGHRQQRSARRRGARRGGPARRRARGPRGDPGRAVQAAGADRGSGGRLGVPARGDLPLASGDRPVRARPEHAVPLRALLLHPGRDRRPPARLRSDRAATGHIRRRESGAPARHRGDGGLGARADGPALRPGGPARVPRDRLDRDPRRPRPAGAPPRRRCARGDDGLRSDRRDRGLADGLRGLGAADGLHPRAARGEPARAGSRAEAVTDRLAGRASRGAAVTLGAQGLRVLVQTASVVVLARLLAPTDYGLIAEVLVVIGLGEIFRDFGLTSAAVQAKTLSAGERSNLFWLNAVIGVVLAAVTVLAAPGVAAFYGDDRLVALTAVLSVVFLFNGVGTQLRADLNRRLAFGRLSAAEIVGQAAGLAGGVAIALLGGGYWALAGQQILQAVVTLVLLWWFDRFRPERYRRDVPMRRFLGFGADVVGAQLLGYAGKNTDTVVIGATLGVGPLGVYNRAFQLLALPLTQINAPATRVALPVLSSLQDQPERFRRYLLAGQSVMLHLVLAVFSWSTALATPLLLLLLGPRWSDSVPLFQILAVSGVFTTAGYSTYWVFMAKGLTRSFLFWQIVTRPVVIGVVLLGALGGLTGVAIAYSSVSVLTWVLGLVWIARVSDAPARAMLVGGILATTGYLIPAAAAWAVGTAIGPGILGLVGGTVAWVAALAAVLAVWPAFRRDALVVLRVGAAMRGARGRSERAPVQQAVPR</sequence>
<proteinExistence type="inferred from homology"/>
<keyword evidence="10" id="KW-1185">Reference proteome</keyword>
<evidence type="ECO:0000256" key="4">
    <source>
        <dbReference type="ARBA" id="ARBA00022692"/>
    </source>
</evidence>
<feature type="transmembrane region" description="Helical" evidence="8">
    <location>
        <begin position="539"/>
        <end position="563"/>
    </location>
</feature>
<feature type="transmembrane region" description="Helical" evidence="8">
    <location>
        <begin position="782"/>
        <end position="803"/>
    </location>
</feature>
<feature type="compositionally biased region" description="Basic residues" evidence="7">
    <location>
        <begin position="102"/>
        <end position="113"/>
    </location>
</feature>
<feature type="region of interest" description="Disordered" evidence="7">
    <location>
        <begin position="1"/>
        <end position="53"/>
    </location>
</feature>
<feature type="compositionally biased region" description="Basic and acidic residues" evidence="7">
    <location>
        <begin position="313"/>
        <end position="323"/>
    </location>
</feature>
<feature type="compositionally biased region" description="Basic residues" evidence="7">
    <location>
        <begin position="245"/>
        <end position="276"/>
    </location>
</feature>
<feature type="compositionally biased region" description="Low complexity" evidence="7">
    <location>
        <begin position="168"/>
        <end position="182"/>
    </location>
</feature>
<feature type="transmembrane region" description="Helical" evidence="8">
    <location>
        <begin position="598"/>
        <end position="621"/>
    </location>
</feature>
<feature type="compositionally biased region" description="Basic residues" evidence="7">
    <location>
        <begin position="121"/>
        <end position="145"/>
    </location>
</feature>
<feature type="compositionally biased region" description="Basic and acidic residues" evidence="7">
    <location>
        <begin position="21"/>
        <end position="30"/>
    </location>
</feature>
<dbReference type="InterPro" id="IPR050833">
    <property type="entry name" value="Poly_Biosynth_Transport"/>
</dbReference>
<dbReference type="Pfam" id="PF13440">
    <property type="entry name" value="Polysacc_synt_3"/>
    <property type="match status" value="1"/>
</dbReference>
<feature type="compositionally biased region" description="Basic and acidic residues" evidence="7">
    <location>
        <begin position="386"/>
        <end position="397"/>
    </location>
</feature>
<feature type="compositionally biased region" description="Low complexity" evidence="7">
    <location>
        <begin position="1"/>
        <end position="10"/>
    </location>
</feature>
<name>A0A3A1U264_9MICO</name>
<organism evidence="9 10">
    <name type="scientific">Amnibacterium setariae</name>
    <dbReference type="NCBI Taxonomy" id="2306585"/>
    <lineage>
        <taxon>Bacteria</taxon>
        <taxon>Bacillati</taxon>
        <taxon>Actinomycetota</taxon>
        <taxon>Actinomycetes</taxon>
        <taxon>Micrococcales</taxon>
        <taxon>Microbacteriaceae</taxon>
        <taxon>Amnibacterium</taxon>
    </lineage>
</organism>
<dbReference type="GO" id="GO:0005886">
    <property type="term" value="C:plasma membrane"/>
    <property type="evidence" value="ECO:0007669"/>
    <property type="project" value="UniProtKB-SubCell"/>
</dbReference>
<comment type="caution">
    <text evidence="9">The sequence shown here is derived from an EMBL/GenBank/DDBJ whole genome shotgun (WGS) entry which is preliminary data.</text>
</comment>
<feature type="compositionally biased region" description="Basic residues" evidence="7">
    <location>
        <begin position="40"/>
        <end position="53"/>
    </location>
</feature>
<gene>
    <name evidence="9" type="ORF">D1781_17020</name>
</gene>
<dbReference type="CDD" id="cd13127">
    <property type="entry name" value="MATE_tuaB_like"/>
    <property type="match status" value="1"/>
</dbReference>
<feature type="transmembrane region" description="Helical" evidence="8">
    <location>
        <begin position="499"/>
        <end position="518"/>
    </location>
</feature>
<feature type="transmembrane region" description="Helical" evidence="8">
    <location>
        <begin position="748"/>
        <end position="770"/>
    </location>
</feature>
<evidence type="ECO:0000313" key="10">
    <source>
        <dbReference type="Proteomes" id="UP000265742"/>
    </source>
</evidence>
<accession>A0A3A1U264</accession>
<dbReference type="PANTHER" id="PTHR30250:SF10">
    <property type="entry name" value="LIPOPOLYSACCHARIDE BIOSYNTHESIS PROTEIN WZXC"/>
    <property type="match status" value="1"/>
</dbReference>
<comment type="subcellular location">
    <subcellularLocation>
        <location evidence="1">Cell membrane</location>
        <topology evidence="1">Multi-pass membrane protein</topology>
    </subcellularLocation>
</comment>